<evidence type="ECO:0000313" key="5">
    <source>
        <dbReference type="Proteomes" id="UP000800041"/>
    </source>
</evidence>
<keyword evidence="2" id="KW-0472">Membrane</keyword>
<dbReference type="FunFam" id="1.10.8.1310:FF:000001">
    <property type="entry name" value="TBC1 domain family, member 20"/>
    <property type="match status" value="1"/>
</dbReference>
<keyword evidence="2" id="KW-0812">Transmembrane</keyword>
<protein>
    <recommendedName>
        <fullName evidence="3">Rab-GAP TBC domain-containing protein</fullName>
    </recommendedName>
</protein>
<dbReference type="SUPFAM" id="SSF47923">
    <property type="entry name" value="Ypt/Rab-GAP domain of gyp1p"/>
    <property type="match status" value="2"/>
</dbReference>
<dbReference type="PANTHER" id="PTHR20913:SF7">
    <property type="entry name" value="RE60063P"/>
    <property type="match status" value="1"/>
</dbReference>
<dbReference type="SMART" id="SM00164">
    <property type="entry name" value="TBC"/>
    <property type="match status" value="1"/>
</dbReference>
<sequence>MTDSSSGKESGSEESVVLKRDQIRDACSKGDLDALSRLATSPAGLVDDQLRCIAWPILLGNSCKSEPSGDIKPWADLPPHREEDQVKLDVNRSFVYYPRNQSDEQLEARKQELLHLITEVLRRHPMLNYFQGYHDIVQVLLLVLGPQAATPAVASLSLLRIRDFMLPTLTAALSHLRLLPAILGRADLALSQHLAPIQPFFALASTLTLYAHDIEEYGDIARLFDFILASEAVMPVYLFAVIILQRKDELLDIPPDEPDMMHFMLTKLPKPLDLELLMSETKSLFARYPPDTLPNRAWSRISSYSVLKTTRDPQSLARQTLQQGEEYFEFHAAQVRREQQMQAIVAEVRKQIWLYRRPVLVTVTVAVGFVALWMGRDGGSGAMHGLWSWAYRGFAASVMGRR</sequence>
<dbReference type="AlphaFoldDB" id="A0A6G1HHM8"/>
<dbReference type="Gene3D" id="1.10.472.80">
    <property type="entry name" value="Ypt/Rab-GAP domain of gyp1p, domain 3"/>
    <property type="match status" value="1"/>
</dbReference>
<keyword evidence="5" id="KW-1185">Reference proteome</keyword>
<reference evidence="4" key="1">
    <citation type="journal article" date="2020" name="Stud. Mycol.">
        <title>101 Dothideomycetes genomes: a test case for predicting lifestyles and emergence of pathogens.</title>
        <authorList>
            <person name="Haridas S."/>
            <person name="Albert R."/>
            <person name="Binder M."/>
            <person name="Bloem J."/>
            <person name="Labutti K."/>
            <person name="Salamov A."/>
            <person name="Andreopoulos B."/>
            <person name="Baker S."/>
            <person name="Barry K."/>
            <person name="Bills G."/>
            <person name="Bluhm B."/>
            <person name="Cannon C."/>
            <person name="Castanera R."/>
            <person name="Culley D."/>
            <person name="Daum C."/>
            <person name="Ezra D."/>
            <person name="Gonzalez J."/>
            <person name="Henrissat B."/>
            <person name="Kuo A."/>
            <person name="Liang C."/>
            <person name="Lipzen A."/>
            <person name="Lutzoni F."/>
            <person name="Magnuson J."/>
            <person name="Mondo S."/>
            <person name="Nolan M."/>
            <person name="Ohm R."/>
            <person name="Pangilinan J."/>
            <person name="Park H.-J."/>
            <person name="Ramirez L."/>
            <person name="Alfaro M."/>
            <person name="Sun H."/>
            <person name="Tritt A."/>
            <person name="Yoshinaga Y."/>
            <person name="Zwiers L.-H."/>
            <person name="Turgeon B."/>
            <person name="Goodwin S."/>
            <person name="Spatafora J."/>
            <person name="Crous P."/>
            <person name="Grigoriev I."/>
        </authorList>
    </citation>
    <scope>NUCLEOTIDE SEQUENCE</scope>
    <source>
        <strain evidence="4">CBS 113979</strain>
    </source>
</reference>
<gene>
    <name evidence="4" type="ORF">K402DRAFT_388183</name>
</gene>
<dbReference type="Proteomes" id="UP000800041">
    <property type="component" value="Unassembled WGS sequence"/>
</dbReference>
<evidence type="ECO:0000256" key="1">
    <source>
        <dbReference type="ARBA" id="ARBA00022468"/>
    </source>
</evidence>
<dbReference type="InterPro" id="IPR035969">
    <property type="entry name" value="Rab-GAP_TBC_sf"/>
</dbReference>
<keyword evidence="1" id="KW-0343">GTPase activation</keyword>
<dbReference type="Pfam" id="PF00566">
    <property type="entry name" value="RabGAP-TBC"/>
    <property type="match status" value="1"/>
</dbReference>
<dbReference type="FunFam" id="1.10.472.80:FF:000060">
    <property type="entry name" value="TBC domain protein, putative"/>
    <property type="match status" value="1"/>
</dbReference>
<keyword evidence="2" id="KW-1133">Transmembrane helix</keyword>
<dbReference type="PROSITE" id="PS50086">
    <property type="entry name" value="TBC_RABGAP"/>
    <property type="match status" value="1"/>
</dbReference>
<dbReference type="InterPro" id="IPR045913">
    <property type="entry name" value="TBC20/Gyp8-like"/>
</dbReference>
<accession>A0A6G1HHM8</accession>
<dbReference type="GO" id="GO:0006888">
    <property type="term" value="P:endoplasmic reticulum to Golgi vesicle-mediated transport"/>
    <property type="evidence" value="ECO:0007669"/>
    <property type="project" value="TreeGrafter"/>
</dbReference>
<evidence type="ECO:0000256" key="2">
    <source>
        <dbReference type="SAM" id="Phobius"/>
    </source>
</evidence>
<proteinExistence type="predicted"/>
<dbReference type="Gene3D" id="1.10.8.1310">
    <property type="match status" value="1"/>
</dbReference>
<dbReference type="OrthoDB" id="206700at2759"/>
<evidence type="ECO:0000259" key="3">
    <source>
        <dbReference type="PROSITE" id="PS50086"/>
    </source>
</evidence>
<feature type="domain" description="Rab-GAP TBC" evidence="3">
    <location>
        <begin position="45"/>
        <end position="231"/>
    </location>
</feature>
<feature type="transmembrane region" description="Helical" evidence="2">
    <location>
        <begin position="359"/>
        <end position="375"/>
    </location>
</feature>
<feature type="transmembrane region" description="Helical" evidence="2">
    <location>
        <begin position="223"/>
        <end position="244"/>
    </location>
</feature>
<dbReference type="GO" id="GO:0005096">
    <property type="term" value="F:GTPase activator activity"/>
    <property type="evidence" value="ECO:0007669"/>
    <property type="project" value="UniProtKB-KW"/>
</dbReference>
<dbReference type="InterPro" id="IPR000195">
    <property type="entry name" value="Rab-GAP-TBC_dom"/>
</dbReference>
<evidence type="ECO:0000313" key="4">
    <source>
        <dbReference type="EMBL" id="KAF1992530.1"/>
    </source>
</evidence>
<organism evidence="4 5">
    <name type="scientific">Aulographum hederae CBS 113979</name>
    <dbReference type="NCBI Taxonomy" id="1176131"/>
    <lineage>
        <taxon>Eukaryota</taxon>
        <taxon>Fungi</taxon>
        <taxon>Dikarya</taxon>
        <taxon>Ascomycota</taxon>
        <taxon>Pezizomycotina</taxon>
        <taxon>Dothideomycetes</taxon>
        <taxon>Pleosporomycetidae</taxon>
        <taxon>Aulographales</taxon>
        <taxon>Aulographaceae</taxon>
    </lineage>
</organism>
<dbReference type="PANTHER" id="PTHR20913">
    <property type="entry name" value="TBC1 DOMAIN FAMILY MEMBER 20/GTPASE"/>
    <property type="match status" value="1"/>
</dbReference>
<name>A0A6G1HHM8_9PEZI</name>
<dbReference type="EMBL" id="ML977137">
    <property type="protein sequence ID" value="KAF1992530.1"/>
    <property type="molecule type" value="Genomic_DNA"/>
</dbReference>
<dbReference type="GO" id="GO:0005789">
    <property type="term" value="C:endoplasmic reticulum membrane"/>
    <property type="evidence" value="ECO:0007669"/>
    <property type="project" value="TreeGrafter"/>
</dbReference>